<comment type="caution">
    <text evidence="3">The sequence shown here is derived from an EMBL/GenBank/DDBJ whole genome shotgun (WGS) entry which is preliminary data.</text>
</comment>
<keyword evidence="1" id="KW-0880">Kelch repeat</keyword>
<dbReference type="PANTHER" id="PTHR46428:SF1">
    <property type="entry name" value="KELCH DOMAIN-CONTAINING PROTEIN 10"/>
    <property type="match status" value="1"/>
</dbReference>
<evidence type="ECO:0000313" key="4">
    <source>
        <dbReference type="Proteomes" id="UP000094527"/>
    </source>
</evidence>
<dbReference type="OrthoDB" id="7676067at2759"/>
<dbReference type="STRING" id="48709.A0A1D2NEA0"/>
<dbReference type="Pfam" id="PF24681">
    <property type="entry name" value="Kelch_KLHDC2_KLHL20_DRC7"/>
    <property type="match status" value="1"/>
</dbReference>
<evidence type="ECO:0000313" key="3">
    <source>
        <dbReference type="EMBL" id="ODN03425.1"/>
    </source>
</evidence>
<dbReference type="PANTHER" id="PTHR46428">
    <property type="entry name" value="KELCH DOMAIN-CONTAINING PROTEIN 10"/>
    <property type="match status" value="1"/>
</dbReference>
<dbReference type="AlphaFoldDB" id="A0A1D2NEA0"/>
<reference evidence="3 4" key="1">
    <citation type="journal article" date="2016" name="Genome Biol. Evol.">
        <title>Gene Family Evolution Reflects Adaptation to Soil Environmental Stressors in the Genome of the Collembolan Orchesella cincta.</title>
        <authorList>
            <person name="Faddeeva-Vakhrusheva A."/>
            <person name="Derks M.F."/>
            <person name="Anvar S.Y."/>
            <person name="Agamennone V."/>
            <person name="Suring W."/>
            <person name="Smit S."/>
            <person name="van Straalen N.M."/>
            <person name="Roelofs D."/>
        </authorList>
    </citation>
    <scope>NUCLEOTIDE SEQUENCE [LARGE SCALE GENOMIC DNA]</scope>
    <source>
        <tissue evidence="3">Mixed pool</tissue>
    </source>
</reference>
<sequence>MGGKLRLRKAQMVLATMKRANDQESPRMWRSQIKYSEAPRAQQSNANDPNTFCFKPLVFQELKSQPVYPSTTAQVPEPRSGHRIVCDDANLYSFGGYLEVNTGFTLPTHILQERHMQRLFEELWCYNFAEGQWKYLPTAGKAPKELASHSAILYGNYLIVFGGTGVPFGGSSSNKMNICDLRNLTWRTIETTGEAPTPQYGQAVVLDSTKRSFYVIGGTTGYDYSMDIHKLDLTKRHWEKIFVSRGDSSEPQPRYRHEVAFDGDNIYILGGGTAREAYELKTVPVFNLKDREWYMLKTKGSLSGRPNAPPRFPCPRKCQGSVQKGEEVFICGGYDSKNIFLDLWKLHIPSMQWHFIPVKMPIPLYFHSTSITTGGCMYIFGGVTHIKNNTRTNRVFKIWLTVPKLKEMCWEALLHYRKDIRQRSRSHLLNSGIPSEFVNRVHPAPPGGQAEATVEEKWESDIILMDDNEI</sequence>
<dbReference type="EMBL" id="LJIJ01000074">
    <property type="protein sequence ID" value="ODN03425.1"/>
    <property type="molecule type" value="Genomic_DNA"/>
</dbReference>
<protein>
    <submittedName>
        <fullName evidence="3">Kelch domain-containing protein 10</fullName>
    </submittedName>
</protein>
<dbReference type="Gene3D" id="2.120.10.80">
    <property type="entry name" value="Kelch-type beta propeller"/>
    <property type="match status" value="2"/>
</dbReference>
<name>A0A1D2NEA0_ORCCI</name>
<dbReference type="InterPro" id="IPR015915">
    <property type="entry name" value="Kelch-typ_b-propeller"/>
</dbReference>
<gene>
    <name evidence="3" type="ORF">Ocin01_03253</name>
</gene>
<accession>A0A1D2NEA0</accession>
<evidence type="ECO:0000256" key="1">
    <source>
        <dbReference type="ARBA" id="ARBA00022441"/>
    </source>
</evidence>
<dbReference type="Proteomes" id="UP000094527">
    <property type="component" value="Unassembled WGS sequence"/>
</dbReference>
<evidence type="ECO:0000256" key="2">
    <source>
        <dbReference type="ARBA" id="ARBA00022737"/>
    </source>
</evidence>
<keyword evidence="2" id="KW-0677">Repeat</keyword>
<organism evidence="3 4">
    <name type="scientific">Orchesella cincta</name>
    <name type="common">Springtail</name>
    <name type="synonym">Podura cincta</name>
    <dbReference type="NCBI Taxonomy" id="48709"/>
    <lineage>
        <taxon>Eukaryota</taxon>
        <taxon>Metazoa</taxon>
        <taxon>Ecdysozoa</taxon>
        <taxon>Arthropoda</taxon>
        <taxon>Hexapoda</taxon>
        <taxon>Collembola</taxon>
        <taxon>Entomobryomorpha</taxon>
        <taxon>Entomobryoidea</taxon>
        <taxon>Orchesellidae</taxon>
        <taxon>Orchesellinae</taxon>
        <taxon>Orchesella</taxon>
    </lineage>
</organism>
<dbReference type="SUPFAM" id="SSF117281">
    <property type="entry name" value="Kelch motif"/>
    <property type="match status" value="2"/>
</dbReference>
<keyword evidence="4" id="KW-1185">Reference proteome</keyword>
<dbReference type="InterPro" id="IPR052125">
    <property type="entry name" value="KLHDC10"/>
</dbReference>
<dbReference type="OMA" id="DSTHLYV"/>
<dbReference type="GO" id="GO:0032874">
    <property type="term" value="P:positive regulation of stress-activated MAPK cascade"/>
    <property type="evidence" value="ECO:0007669"/>
    <property type="project" value="TreeGrafter"/>
</dbReference>
<proteinExistence type="predicted"/>